<sequence>MRTYTELVLFGSLKREMADVDDDSIRFELEDPTPLIEVLQIHKIPVTMVQLAMVNHSAVPKKSIIHPGDRLALFPREYVIFADWKDLTF</sequence>
<reference evidence="1 2" key="1">
    <citation type="submission" date="2020-08" db="EMBL/GenBank/DDBJ databases">
        <title>Bridging the membrane lipid divide: bacteria of the FCB group superphylum have the potential to synthesize archaeal ether lipids.</title>
        <authorList>
            <person name="Villanueva L."/>
            <person name="Von Meijenfeldt F.A.B."/>
            <person name="Westbye A.B."/>
            <person name="Yadav S."/>
            <person name="Hopmans E.C."/>
            <person name="Dutilh B.E."/>
            <person name="Sinninghe Damste J.S."/>
        </authorList>
    </citation>
    <scope>NUCLEOTIDE SEQUENCE [LARGE SCALE GENOMIC DNA]</scope>
    <source>
        <strain evidence="1">NIOZ-UU27</strain>
    </source>
</reference>
<evidence type="ECO:0000313" key="2">
    <source>
        <dbReference type="Proteomes" id="UP000650524"/>
    </source>
</evidence>
<accession>A0A8J6MX99</accession>
<dbReference type="InterPro" id="IPR016155">
    <property type="entry name" value="Mopterin_synth/thiamin_S_b"/>
</dbReference>
<gene>
    <name evidence="1" type="ORF">H8E19_03590</name>
</gene>
<evidence type="ECO:0000313" key="1">
    <source>
        <dbReference type="EMBL" id="MBC8176464.1"/>
    </source>
</evidence>
<dbReference type="SUPFAM" id="SSF54285">
    <property type="entry name" value="MoaD/ThiS"/>
    <property type="match status" value="1"/>
</dbReference>
<name>A0A8J6MX99_9DELT</name>
<evidence type="ECO:0008006" key="3">
    <source>
        <dbReference type="Google" id="ProtNLM"/>
    </source>
</evidence>
<dbReference type="AlphaFoldDB" id="A0A8J6MX99"/>
<comment type="caution">
    <text evidence="1">The sequence shown here is derived from an EMBL/GenBank/DDBJ whole genome shotgun (WGS) entry which is preliminary data.</text>
</comment>
<dbReference type="Proteomes" id="UP000650524">
    <property type="component" value="Unassembled WGS sequence"/>
</dbReference>
<proteinExistence type="predicted"/>
<organism evidence="1 2">
    <name type="scientific">Candidatus Desulfacyla euxinica</name>
    <dbReference type="NCBI Taxonomy" id="2841693"/>
    <lineage>
        <taxon>Bacteria</taxon>
        <taxon>Deltaproteobacteria</taxon>
        <taxon>Candidatus Desulfacyla</taxon>
    </lineage>
</organism>
<protein>
    <recommendedName>
        <fullName evidence="3">MoaD/ThiS family protein</fullName>
    </recommendedName>
</protein>
<dbReference type="EMBL" id="JACNJD010000138">
    <property type="protein sequence ID" value="MBC8176464.1"/>
    <property type="molecule type" value="Genomic_DNA"/>
</dbReference>